<dbReference type="Pfam" id="PF01345">
    <property type="entry name" value="DUF11"/>
    <property type="match status" value="1"/>
</dbReference>
<sequence>MLRAPAAVAAGVVVALIGGLALGAPAASADELGSGVLNLSKVAGTATVKPGQQFVYTLNFGCSSTTTGCVDATLTDPIPAPLVVVGTPTVVGAGSVTTTVTGNTLKVVFKDSVPNTTPASTGLAAGTTGSVQFQVKLPDDAAKSYDGTVLTNTATFAAANAATVSASAPVTVQIPDVIAATVTKTWAPLSTQFQPGEESTTTLGVRNGSNIDASSLAIDEPADPAAAGSTFNFYDLSGFGDVVFPEGADQVQVVATAGGAPIAGPVGTTPVLPTGVDPGTVTSLRFVFSSSTGATIVTGGTAGSVELTLTQRAANRATSATLVAGGTRVNTIAGAVSTPNGDAPAQRVSASQVIAPLTVSVAADKSFATQQLPAGQSTTAKLTARNTSTGALTSLTIREPGTGTFFTNDVSFGGFAAGSAWPDGATGATVKWFVSGGTAPADSSFAEGDAPPSAPAVDAGQYLTGFEITYTGRISTGATAIVPFTVATTTAAGPAGAGFTRYPNEAMVTGVNAAGTATDPASADLDVYFPEVKLTLDKTITPQTVIPGGTSLVQLQAQTPSGTSSVRPASIVITEPRSTATAPYWNAFDAAAVAPTSVPKGSTLTVRYTTDGTTWKTLETVDATTAAKTYSRVLDDVLSSGTSHSDVVGLQFAFADASGFGQATAVKPGIVFVARGELRDGSGVTNPGTYPTLTPYDNCASAQASGTINGGTPIDSAVAVDCAAANVQATDGGPGPMIASKAWDGTKVLQAQSKTTTGVTLGWGTQTSGITSMTIQDPAAESPLSGSVFQAFDLVRIDAITPTSTAGATYDPLIRWDAVSKVELFDGTSWVDITSKACATAQACSGTFPGYTLSTAERASTQGVRLTVIERPDRATAIAASGDATAPFVGSGVASASAGAFPGANPDARTMHLDLQLRNAVRNSAIDDWVTGTRTYNMAGSPGAVDNTVKVTGQPASGAPFTRTAADHVTIIDPMFTTKVTKSASATSLVIPQPDVPGTAYPTTTYTTTIENTSTTNTWQLRLSDPVQCTNAAANAPCVFGPYVAASNPFETLNLTAIKVDLTNAAGVQPSLSQVSLLHRAADGTLSTENVSLAAAAAKSATDLSDVVGVSVLLRGTNAQGADGSGGSIAPGQKATVTLATQLRQTARATGATPIPSTVPNTAFGTLHDEVYPTADAGDSAGANVALVSGNIAVTARKSITPGSTLQANPVSPITVLLGARSTGTISPKVLVVEDSRVTFWNAFTLGSFSIPTAPTGANRVLVEAQTGQGAGATWHGTNGTPTTLAAAALPSDVMAADVTGLRFTFSRVDGASFAASNNVDNIQLKVSLRSTLRDGSGPVTSTIVAAPMPGETAAGTVTDTVFADAAYNAIHATRATATATFTVTPGTATIAVEKTSPGQAAAGREVPWTLRFKNTGTGYLPNPVVTDTLPSDGTLLFVPTNVPVYATSTGGTLPTDGATITRTYDPAAGTIRFVWPAGSRLAPGETYSITLTLQIKPGANPGTTALNTFGVTSDRTFAGCTALNAGNGRPVSLASNTCSTNNVVTTLAQGSFTASKGVSSTTGKAQNIANPAVPCTSDGDGFYRYPCAAVSAIGATDTWKLEIVNGGNVAARNLVAIDVFPHPGDVGVVDPSQRGSVFSPRFNADLAFTPSAEAAGSSMAWFVSTAVNPCVTELTPGGAACPAGSWIPSSAVGDTIDAGDVTGVKLAFDFSRASGGTLAPGAVLKVTYSSTNVPTTTAGDDRAPVSAPVTGVRAWNSFGFYPTYVSGSQPAGPQEPIKSGVILTGGSLRITKAITGPGAAYAPTSFVADVACTVDGATVDLGAASSVTLSDANGYAARVDGIPVGSVCRVTEHGAEGSYGESTRTVTPASVTIRASGSSTDAVPADQSVAIVNDYAVTALTVTKKVDTAATAGTFGPFGFTLSCVAAGGQTIPLPAGDAAFSLADGGSHTIGDLPVRARCELTETGSDGAATAPNHVAISVNGAAETSGPQATITIADAAGGNTALVTNHYAAGTLSIAKTVDGDAAGDFGGGPFTAHVTCVYGTQTLFDGDLSIVGGETEAVPRTFPAGTSCAIAETKTGGATSTTIDTPTVVIPGNTDGTVAAVTVNLTNTFSAGSVTIEKVRTGDGVATYGSGPFTAQLVCTWQKDGQQFTILLPGGGLVTLDAANGYTATVTGLIQGAHCDVTETATGGATSVVVAPASGVTVPAGTPATVTITNTFDTGSLAIVKKRVGDGVEKFGAGPFTVTVDCTYVVDGVVTPIELGADGTISLSKDNGYTATVPNLIAGARCAIVETDAGLATATTMDPADGVVTIGAGATATVTVTNTFDVGHLTIRKDAARDSVSLGDTIVYTITVTNDGRIDAHDVKVTDTMPAPLRLVSTSPTAAVSGRMLTWTIGALAVGVSTTFTVEAVLTSPADTTNRVTVENPPGPWTPPTSLTPCAEDPTAACATVVDPPRAGGSGLASTGSDVSGFALLAGLALLAGAALLVANRLRRLRRPGRLGGRS</sequence>
<dbReference type="Pfam" id="PF19407">
    <property type="entry name" value="DUF5979"/>
    <property type="match status" value="5"/>
</dbReference>
<dbReference type="InterPro" id="IPR013783">
    <property type="entry name" value="Ig-like_fold"/>
</dbReference>
<feature type="transmembrane region" description="Helical" evidence="1">
    <location>
        <begin position="2473"/>
        <end position="2493"/>
    </location>
</feature>
<evidence type="ECO:0008006" key="7">
    <source>
        <dbReference type="Google" id="ProtNLM"/>
    </source>
</evidence>
<protein>
    <recommendedName>
        <fullName evidence="7">DUF11 domain-containing protein</fullName>
    </recommendedName>
</protein>
<keyword evidence="1" id="KW-0812">Transmembrane</keyword>
<feature type="domain" description="DUF11" evidence="3">
    <location>
        <begin position="2335"/>
        <end position="2430"/>
    </location>
</feature>
<feature type="domain" description="DUF5979" evidence="4">
    <location>
        <begin position="2017"/>
        <end position="2115"/>
    </location>
</feature>
<keyword evidence="6" id="KW-1185">Reference proteome</keyword>
<reference evidence="5" key="1">
    <citation type="journal article" date="2014" name="Int. J. Syst. Evol. Microbiol.">
        <title>Complete genome sequence of Corynebacterium casei LMG S-19264T (=DSM 44701T), isolated from a smear-ripened cheese.</title>
        <authorList>
            <consortium name="US DOE Joint Genome Institute (JGI-PGF)"/>
            <person name="Walter F."/>
            <person name="Albersmeier A."/>
            <person name="Kalinowski J."/>
            <person name="Ruckert C."/>
        </authorList>
    </citation>
    <scope>NUCLEOTIDE SEQUENCE</scope>
    <source>
        <strain evidence="5">VKM Ac-1401</strain>
    </source>
</reference>
<dbReference type="NCBIfam" id="TIGR01451">
    <property type="entry name" value="B_ant_repeat"/>
    <property type="match status" value="2"/>
</dbReference>
<dbReference type="PANTHER" id="PTHR34819">
    <property type="entry name" value="LARGE CYSTEINE-RICH PERIPLASMIC PROTEIN OMCB"/>
    <property type="match status" value="1"/>
</dbReference>
<dbReference type="Gene3D" id="2.60.40.740">
    <property type="match status" value="1"/>
</dbReference>
<dbReference type="InterPro" id="IPR046022">
    <property type="entry name" value="DUF5979"/>
</dbReference>
<dbReference type="InterPro" id="IPR051172">
    <property type="entry name" value="Chlamydia_OmcB"/>
</dbReference>
<dbReference type="RefSeq" id="WP_271177114.1">
    <property type="nucleotide sequence ID" value="NZ_BAAAJO010000005.1"/>
</dbReference>
<feature type="domain" description="DUF5979" evidence="4">
    <location>
        <begin position="1789"/>
        <end position="1896"/>
    </location>
</feature>
<keyword evidence="2" id="KW-0732">Signal</keyword>
<feature type="signal peptide" evidence="2">
    <location>
        <begin position="1"/>
        <end position="29"/>
    </location>
</feature>
<dbReference type="Gene3D" id="2.60.40.10">
    <property type="entry name" value="Immunoglobulins"/>
    <property type="match status" value="1"/>
</dbReference>
<feature type="domain" description="DUF5979" evidence="4">
    <location>
        <begin position="2120"/>
        <end position="2223"/>
    </location>
</feature>
<proteinExistence type="predicted"/>
<keyword evidence="1" id="KW-1133">Transmembrane helix</keyword>
<dbReference type="EMBL" id="BSEN01000006">
    <property type="protein sequence ID" value="GLJ76468.1"/>
    <property type="molecule type" value="Genomic_DNA"/>
</dbReference>
<dbReference type="Proteomes" id="UP001142372">
    <property type="component" value="Unassembled WGS sequence"/>
</dbReference>
<gene>
    <name evidence="5" type="ORF">GCM10017584_20420</name>
</gene>
<feature type="chain" id="PRO_5040735320" description="DUF11 domain-containing protein" evidence="2">
    <location>
        <begin position="30"/>
        <end position="2509"/>
    </location>
</feature>
<evidence type="ECO:0000313" key="6">
    <source>
        <dbReference type="Proteomes" id="UP001142372"/>
    </source>
</evidence>
<feature type="domain" description="DUF5979" evidence="4">
    <location>
        <begin position="1901"/>
        <end position="2012"/>
    </location>
</feature>
<keyword evidence="1" id="KW-0472">Membrane</keyword>
<evidence type="ECO:0000259" key="3">
    <source>
        <dbReference type="Pfam" id="PF01345"/>
    </source>
</evidence>
<accession>A0A9W6LZP5</accession>
<evidence type="ECO:0000256" key="2">
    <source>
        <dbReference type="SAM" id="SignalP"/>
    </source>
</evidence>
<comment type="caution">
    <text evidence="5">The sequence shown here is derived from an EMBL/GenBank/DDBJ whole genome shotgun (WGS) entry which is preliminary data.</text>
</comment>
<evidence type="ECO:0000313" key="5">
    <source>
        <dbReference type="EMBL" id="GLJ76468.1"/>
    </source>
</evidence>
<feature type="domain" description="DUF5979" evidence="4">
    <location>
        <begin position="2230"/>
        <end position="2331"/>
    </location>
</feature>
<dbReference type="PANTHER" id="PTHR34819:SF5">
    <property type="entry name" value="CONSERVED REPEAT DOMAIN PROTEIN"/>
    <property type="match status" value="1"/>
</dbReference>
<reference evidence="5" key="2">
    <citation type="submission" date="2023-01" db="EMBL/GenBank/DDBJ databases">
        <authorList>
            <person name="Sun Q."/>
            <person name="Evtushenko L."/>
        </authorList>
    </citation>
    <scope>NUCLEOTIDE SEQUENCE</scope>
    <source>
        <strain evidence="5">VKM Ac-1401</strain>
    </source>
</reference>
<dbReference type="InterPro" id="IPR001434">
    <property type="entry name" value="OmcB-like_DUF11"/>
</dbReference>
<dbReference type="GO" id="GO:0005975">
    <property type="term" value="P:carbohydrate metabolic process"/>
    <property type="evidence" value="ECO:0007669"/>
    <property type="project" value="UniProtKB-ARBA"/>
</dbReference>
<evidence type="ECO:0000259" key="4">
    <source>
        <dbReference type="Pfam" id="PF19407"/>
    </source>
</evidence>
<evidence type="ECO:0000256" key="1">
    <source>
        <dbReference type="SAM" id="Phobius"/>
    </source>
</evidence>
<organism evidence="5 6">
    <name type="scientific">Leifsonia poae</name>
    <dbReference type="NCBI Taxonomy" id="110933"/>
    <lineage>
        <taxon>Bacteria</taxon>
        <taxon>Bacillati</taxon>
        <taxon>Actinomycetota</taxon>
        <taxon>Actinomycetes</taxon>
        <taxon>Micrococcales</taxon>
        <taxon>Microbacteriaceae</taxon>
        <taxon>Leifsonia</taxon>
    </lineage>
</organism>
<name>A0A9W6LZP5_9MICO</name>
<dbReference type="InterPro" id="IPR047589">
    <property type="entry name" value="DUF11_rpt"/>
</dbReference>
<dbReference type="Gene3D" id="2.60.40.1140">
    <property type="entry name" value="Collagen-binding surface protein Cna, B-type domain"/>
    <property type="match status" value="1"/>
</dbReference>